<evidence type="ECO:0000259" key="4">
    <source>
        <dbReference type="PROSITE" id="PS50020"/>
    </source>
</evidence>
<dbReference type="GO" id="GO:0003712">
    <property type="term" value="F:transcription coregulator activity"/>
    <property type="evidence" value="ECO:0007669"/>
    <property type="project" value="TreeGrafter"/>
</dbReference>
<reference evidence="6" key="1">
    <citation type="submission" date="2009-08" db="EMBL/GenBank/DDBJ databases">
        <title>Annotation of Salpingoeca rosetta.</title>
        <authorList>
            <consortium name="The Broad Institute Genome Sequencing Platform"/>
            <person name="Russ C."/>
            <person name="Cuomo C."/>
            <person name="Burger G."/>
            <person name="Gray M.W."/>
            <person name="Holland P.W.H."/>
            <person name="King N."/>
            <person name="Lang F.B.F."/>
            <person name="Roger A.J."/>
            <person name="Ruiz-Trillo I."/>
            <person name="Young S.K."/>
            <person name="Zeng Q."/>
            <person name="Gargeya S."/>
            <person name="Alvarado L."/>
            <person name="Berlin A."/>
            <person name="Chapman S.B."/>
            <person name="Chen Z."/>
            <person name="Freedman E."/>
            <person name="Gellesch M."/>
            <person name="Goldberg J."/>
            <person name="Griggs A."/>
            <person name="Gujja S."/>
            <person name="Heilman E."/>
            <person name="Heiman D."/>
            <person name="Howarth C."/>
            <person name="Mehta T."/>
            <person name="Neiman D."/>
            <person name="Pearson M."/>
            <person name="Roberts A."/>
            <person name="Saif S."/>
            <person name="Shea T."/>
            <person name="Shenoy N."/>
            <person name="Sisk P."/>
            <person name="Stolte C."/>
            <person name="Sykes S."/>
            <person name="White J."/>
            <person name="Yandava C."/>
            <person name="Haas B."/>
            <person name="Nusbaum C."/>
            <person name="Birren B."/>
        </authorList>
    </citation>
    <scope>NUCLEOTIDE SEQUENCE</scope>
    <source>
        <strain evidence="6">ATCC 50818</strain>
    </source>
</reference>
<evidence type="ECO:0000259" key="5">
    <source>
        <dbReference type="PROSITE" id="PS51676"/>
    </source>
</evidence>
<gene>
    <name evidence="6" type="ORF">PTSG_02533</name>
</gene>
<dbReference type="InterPro" id="IPR036517">
    <property type="entry name" value="FF_domain_sf"/>
</dbReference>
<sequence>MAAAKTEAAQLAKMEAGGEAPLPPGWKQQVTPDGQVYYFNTKTRESSYTRPTAQPHQAPIATPTAPAPAAAASKKAVARKRIGKTKWFVVRASDNSLFYFNKATKKSAYTLPDELKAEAIPQLEEVAVAEEPAAKKAKQDDGHTGLLPNPALLPTGPSTQQPHQLATPQQAPPPPPPPHMMQHMPPRPPMPPPPHLQQQQQMQQQMQQHMQQQPNLPPRPPMPPAPPPPPHGAPPPYQPGWRPGAPPHARPPPPPHHHHHHHHHRPPPPHHRPPYPPHPHAFRPPPHLHYHHHHHQQQQPAKPKGPSLADKQNEFKKVLAARNVSAFALWDTIRMEVEDEPSFKALTEKQAKSAFNKYQSSKLEEEKSAVMSKAAETKKAFRELMEEANVDEKTTWISFKTRWQEDSRFKAIGKEKEREAAFREYVEELHEKDRTKAKQRETNKKAAFAAYEDLRVTRRDSFRALRRRIREDERCKDIDEADLEAWFWEYQDKLGSGGVSAIQQREAAVAEERRRLERDMQRASRNLQRGEGRDTFNTLLANKIRSHQVSWEDAVPAMEGDPLWSMVHLSDADKQQLFHEHQAALRARARAGYAAALDTVLEKYGDDITFEDVPPIIEGDPRVTNFSSSHEELETEFNRYVIERKERLVEDFKALLRETKCITHKSWEKVKEHMVDSPHMKEIQDYLEHDKRYHLLENDPTTRAQLLVDYMQELQRRGTPPPPTASNPNEEQRPDVTAL</sequence>
<feature type="compositionally biased region" description="Basic residues" evidence="3">
    <location>
        <begin position="255"/>
        <end position="273"/>
    </location>
</feature>
<dbReference type="PANTHER" id="PTHR15377">
    <property type="entry name" value="TRANSCRIPTION ELONGATION REGULATOR 1"/>
    <property type="match status" value="1"/>
</dbReference>
<evidence type="ECO:0000256" key="1">
    <source>
        <dbReference type="ARBA" id="ARBA00022737"/>
    </source>
</evidence>
<organism evidence="6 7">
    <name type="scientific">Salpingoeca rosetta (strain ATCC 50818 / BSB-021)</name>
    <dbReference type="NCBI Taxonomy" id="946362"/>
    <lineage>
        <taxon>Eukaryota</taxon>
        <taxon>Choanoflagellata</taxon>
        <taxon>Craspedida</taxon>
        <taxon>Salpingoecidae</taxon>
        <taxon>Salpingoeca</taxon>
    </lineage>
</organism>
<dbReference type="InterPro" id="IPR036020">
    <property type="entry name" value="WW_dom_sf"/>
</dbReference>
<feature type="region of interest" description="Disordered" evidence="3">
    <location>
        <begin position="45"/>
        <end position="73"/>
    </location>
</feature>
<feature type="compositionally biased region" description="Low complexity" evidence="3">
    <location>
        <begin position="196"/>
        <end position="214"/>
    </location>
</feature>
<dbReference type="Pfam" id="PF01846">
    <property type="entry name" value="FF"/>
    <property type="match status" value="4"/>
</dbReference>
<name>F2U2G7_SALR5</name>
<dbReference type="PROSITE" id="PS51676">
    <property type="entry name" value="FF"/>
    <property type="match status" value="1"/>
</dbReference>
<feature type="domain" description="WW" evidence="4">
    <location>
        <begin position="20"/>
        <end position="53"/>
    </location>
</feature>
<dbReference type="STRING" id="946362.F2U2G7"/>
<feature type="compositionally biased region" description="Basic and acidic residues" evidence="3">
    <location>
        <begin position="730"/>
        <end position="739"/>
    </location>
</feature>
<dbReference type="Pfam" id="PF00397">
    <property type="entry name" value="WW"/>
    <property type="match status" value="1"/>
</dbReference>
<feature type="compositionally biased region" description="Low complexity" evidence="3">
    <location>
        <begin position="1"/>
        <end position="12"/>
    </location>
</feature>
<feature type="compositionally biased region" description="Basic residues" evidence="3">
    <location>
        <begin position="286"/>
        <end position="296"/>
    </location>
</feature>
<dbReference type="KEGG" id="sre:PTSG_02533"/>
<dbReference type="PROSITE" id="PS50020">
    <property type="entry name" value="WW_DOMAIN_2"/>
    <property type="match status" value="1"/>
</dbReference>
<feature type="compositionally biased region" description="Pro residues" evidence="3">
    <location>
        <begin position="170"/>
        <end position="195"/>
    </location>
</feature>
<feature type="compositionally biased region" description="Pro residues" evidence="3">
    <location>
        <begin position="215"/>
        <end position="254"/>
    </location>
</feature>
<feature type="compositionally biased region" description="Basic and acidic residues" evidence="3">
    <location>
        <begin position="132"/>
        <end position="143"/>
    </location>
</feature>
<evidence type="ECO:0000256" key="3">
    <source>
        <dbReference type="SAM" id="MobiDB-lite"/>
    </source>
</evidence>
<dbReference type="InParanoid" id="F2U2G7"/>
<dbReference type="OrthoDB" id="63972at2759"/>
<dbReference type="InterPro" id="IPR002713">
    <property type="entry name" value="FF_domain"/>
</dbReference>
<dbReference type="SUPFAM" id="SSF81698">
    <property type="entry name" value="FF domain"/>
    <property type="match status" value="4"/>
</dbReference>
<keyword evidence="2" id="KW-0175">Coiled coil</keyword>
<feature type="coiled-coil region" evidence="2">
    <location>
        <begin position="499"/>
        <end position="533"/>
    </location>
</feature>
<evidence type="ECO:0000313" key="7">
    <source>
        <dbReference type="Proteomes" id="UP000007799"/>
    </source>
</evidence>
<dbReference type="RefSeq" id="XP_004997023.1">
    <property type="nucleotide sequence ID" value="XM_004996966.1"/>
</dbReference>
<dbReference type="InterPro" id="IPR001202">
    <property type="entry name" value="WW_dom"/>
</dbReference>
<dbReference type="InterPro" id="IPR045148">
    <property type="entry name" value="TCRG1-like"/>
</dbReference>
<evidence type="ECO:0000313" key="6">
    <source>
        <dbReference type="EMBL" id="EGD81819.1"/>
    </source>
</evidence>
<dbReference type="GO" id="GO:0070063">
    <property type="term" value="F:RNA polymerase binding"/>
    <property type="evidence" value="ECO:0007669"/>
    <property type="project" value="InterPro"/>
</dbReference>
<dbReference type="AlphaFoldDB" id="F2U2G7"/>
<dbReference type="PANTHER" id="PTHR15377:SF3">
    <property type="entry name" value="WW DOMAIN-CONTAINING PROTEIN"/>
    <property type="match status" value="1"/>
</dbReference>
<feature type="compositionally biased region" description="Low complexity" evidence="3">
    <location>
        <begin position="160"/>
        <end position="169"/>
    </location>
</feature>
<dbReference type="PROSITE" id="PS01159">
    <property type="entry name" value="WW_DOMAIN_1"/>
    <property type="match status" value="1"/>
</dbReference>
<dbReference type="SMART" id="SM00441">
    <property type="entry name" value="FF"/>
    <property type="match status" value="4"/>
</dbReference>
<dbReference type="Gene3D" id="2.20.70.10">
    <property type="match status" value="2"/>
</dbReference>
<keyword evidence="1" id="KW-0677">Repeat</keyword>
<feature type="region of interest" description="Disordered" evidence="3">
    <location>
        <begin position="1"/>
        <end position="27"/>
    </location>
</feature>
<protein>
    <recommendedName>
        <fullName evidence="8">Transcription elongation regulator 1</fullName>
    </recommendedName>
</protein>
<evidence type="ECO:0008006" key="8">
    <source>
        <dbReference type="Google" id="ProtNLM"/>
    </source>
</evidence>
<keyword evidence="7" id="KW-1185">Reference proteome</keyword>
<dbReference type="eggNOG" id="KOG0155">
    <property type="taxonomic scope" value="Eukaryota"/>
</dbReference>
<feature type="compositionally biased region" description="Pro residues" evidence="3">
    <location>
        <begin position="274"/>
        <end position="285"/>
    </location>
</feature>
<dbReference type="EMBL" id="GL832959">
    <property type="protein sequence ID" value="EGD81819.1"/>
    <property type="molecule type" value="Genomic_DNA"/>
</dbReference>
<evidence type="ECO:0000256" key="2">
    <source>
        <dbReference type="SAM" id="Coils"/>
    </source>
</evidence>
<feature type="compositionally biased region" description="Low complexity" evidence="3">
    <location>
        <begin position="51"/>
        <end position="72"/>
    </location>
</feature>
<dbReference type="SUPFAM" id="SSF51045">
    <property type="entry name" value="WW domain"/>
    <property type="match status" value="1"/>
</dbReference>
<dbReference type="Gene3D" id="1.10.10.440">
    <property type="entry name" value="FF domain"/>
    <property type="match status" value="4"/>
</dbReference>
<feature type="domain" description="FF" evidence="5">
    <location>
        <begin position="373"/>
        <end position="428"/>
    </location>
</feature>
<accession>F2U2G7</accession>
<feature type="region of interest" description="Disordered" evidence="3">
    <location>
        <begin position="130"/>
        <end position="309"/>
    </location>
</feature>
<proteinExistence type="predicted"/>
<dbReference type="GO" id="GO:0005634">
    <property type="term" value="C:nucleus"/>
    <property type="evidence" value="ECO:0007669"/>
    <property type="project" value="TreeGrafter"/>
</dbReference>
<dbReference type="SMART" id="SM00456">
    <property type="entry name" value="WW"/>
    <property type="match status" value="2"/>
</dbReference>
<dbReference type="Proteomes" id="UP000007799">
    <property type="component" value="Unassembled WGS sequence"/>
</dbReference>
<feature type="region of interest" description="Disordered" evidence="3">
    <location>
        <begin position="715"/>
        <end position="739"/>
    </location>
</feature>
<dbReference type="GeneID" id="16077615"/>
<dbReference type="FunCoup" id="F2U2G7">
    <property type="interactions" value="1872"/>
</dbReference>
<dbReference type="CDD" id="cd00201">
    <property type="entry name" value="WW"/>
    <property type="match status" value="1"/>
</dbReference>